<gene>
    <name evidence="1" type="ORF">BDR25DRAFT_3494</name>
</gene>
<reference evidence="1" key="1">
    <citation type="journal article" date="2020" name="Stud. Mycol.">
        <title>101 Dothideomycetes genomes: a test case for predicting lifestyles and emergence of pathogens.</title>
        <authorList>
            <person name="Haridas S."/>
            <person name="Albert R."/>
            <person name="Binder M."/>
            <person name="Bloem J."/>
            <person name="Labutti K."/>
            <person name="Salamov A."/>
            <person name="Andreopoulos B."/>
            <person name="Baker S."/>
            <person name="Barry K."/>
            <person name="Bills G."/>
            <person name="Bluhm B."/>
            <person name="Cannon C."/>
            <person name="Castanera R."/>
            <person name="Culley D."/>
            <person name="Daum C."/>
            <person name="Ezra D."/>
            <person name="Gonzalez J."/>
            <person name="Henrissat B."/>
            <person name="Kuo A."/>
            <person name="Liang C."/>
            <person name="Lipzen A."/>
            <person name="Lutzoni F."/>
            <person name="Magnuson J."/>
            <person name="Mondo S."/>
            <person name="Nolan M."/>
            <person name="Ohm R."/>
            <person name="Pangilinan J."/>
            <person name="Park H.-J."/>
            <person name="Ramirez L."/>
            <person name="Alfaro M."/>
            <person name="Sun H."/>
            <person name="Tritt A."/>
            <person name="Yoshinaga Y."/>
            <person name="Zwiers L.-H."/>
            <person name="Turgeon B."/>
            <person name="Goodwin S."/>
            <person name="Spatafora J."/>
            <person name="Crous P."/>
            <person name="Grigoriev I."/>
        </authorList>
    </citation>
    <scope>NUCLEOTIDE SEQUENCE</scope>
    <source>
        <strain evidence="1">ATCC 200398</strain>
    </source>
</reference>
<keyword evidence="2" id="KW-1185">Reference proteome</keyword>
<accession>A0ACB6RG89</accession>
<comment type="caution">
    <text evidence="1">The sequence shown here is derived from an EMBL/GenBank/DDBJ whole genome shotgun (WGS) entry which is preliminary data.</text>
</comment>
<name>A0ACB6RG89_9PLEO</name>
<protein>
    <submittedName>
        <fullName evidence="1">Uncharacterized protein</fullName>
    </submittedName>
</protein>
<proteinExistence type="predicted"/>
<evidence type="ECO:0000313" key="2">
    <source>
        <dbReference type="Proteomes" id="UP000799755"/>
    </source>
</evidence>
<organism evidence="1 2">
    <name type="scientific">Lindgomyces ingoldianus</name>
    <dbReference type="NCBI Taxonomy" id="673940"/>
    <lineage>
        <taxon>Eukaryota</taxon>
        <taxon>Fungi</taxon>
        <taxon>Dikarya</taxon>
        <taxon>Ascomycota</taxon>
        <taxon>Pezizomycotina</taxon>
        <taxon>Dothideomycetes</taxon>
        <taxon>Pleosporomycetidae</taxon>
        <taxon>Pleosporales</taxon>
        <taxon>Lindgomycetaceae</taxon>
        <taxon>Lindgomyces</taxon>
    </lineage>
</organism>
<evidence type="ECO:0000313" key="1">
    <source>
        <dbReference type="EMBL" id="KAF2477745.1"/>
    </source>
</evidence>
<dbReference type="Proteomes" id="UP000799755">
    <property type="component" value="Unassembled WGS sequence"/>
</dbReference>
<dbReference type="EMBL" id="MU003492">
    <property type="protein sequence ID" value="KAF2477745.1"/>
    <property type="molecule type" value="Genomic_DNA"/>
</dbReference>
<sequence>MGNTSSQMEPKSVTSSQSPCSSPLPDPFTSITSENAPMTQRVPSLPAKDMSPIAKEALGGKKRWVRKSGVGEDEQMGAEKALQDTRDLGSPPDLRSRGEYTSDEQELLRRAITAYMKRFQLDTEELVATLEYTIPTKYSEERDDDHDEERRKKAHIRAFWKEMHDILPARTSTSVQRFVRRRYNGYKNAAGRWTQKEDDLLKSFEESFPKQWTKISKLLGTRSAGDCYDRWRNYIQYGENLKTSRWTQDEEEMLRQAVSDVVDLLTYEHASEGKTLRGYDVMNDINWHTVSQKMGATRSRLQCLSKWKQLQTKEGAGLIFPKHQPKEKSGKKIKKKQEGSAEGKTEIDEVQSLANGKKRKAGKDLRASGKAKKAKREEGKSNEFISASDDE</sequence>